<gene>
    <name evidence="8" type="ORF">MSPICULIGERA_LOCUS3924</name>
</gene>
<feature type="domain" description="G-protein coupled receptors family 1 profile" evidence="7">
    <location>
        <begin position="1"/>
        <end position="247"/>
    </location>
</feature>
<feature type="transmembrane region" description="Helical" evidence="6">
    <location>
        <begin position="15"/>
        <end position="33"/>
    </location>
</feature>
<organism evidence="8 9">
    <name type="scientific">Mesorhabditis spiculigera</name>
    <dbReference type="NCBI Taxonomy" id="96644"/>
    <lineage>
        <taxon>Eukaryota</taxon>
        <taxon>Metazoa</taxon>
        <taxon>Ecdysozoa</taxon>
        <taxon>Nematoda</taxon>
        <taxon>Chromadorea</taxon>
        <taxon>Rhabditida</taxon>
        <taxon>Rhabditina</taxon>
        <taxon>Rhabditomorpha</taxon>
        <taxon>Rhabditoidea</taxon>
        <taxon>Rhabditidae</taxon>
        <taxon>Mesorhabditinae</taxon>
        <taxon>Mesorhabditis</taxon>
    </lineage>
</organism>
<feature type="region of interest" description="Disordered" evidence="5">
    <location>
        <begin position="343"/>
        <end position="370"/>
    </location>
</feature>
<proteinExistence type="predicted"/>
<evidence type="ECO:0000256" key="6">
    <source>
        <dbReference type="SAM" id="Phobius"/>
    </source>
</evidence>
<accession>A0AA36CB56</accession>
<dbReference type="PROSITE" id="PS50262">
    <property type="entry name" value="G_PROTEIN_RECEP_F1_2"/>
    <property type="match status" value="1"/>
</dbReference>
<sequence>MDQFWCYGHKYLSDIIPSILHTTATWLTVFLAVQRYVYVCVPNSVHLYCTPKTTRVAICSILMLSSVTVMPDLMAKQFSHFIYFDQHLGRHKRACRFEYPKWVEVIGMVTYYTAYLWIRAIMHFIPCTLLLIFTYKLGRTIKRAEIRKRSFILNQDGSERKHSTVSNNPVSCSGRSLYATNRMLSVICSVFLILEIPASVAFILQFLIGSGWLVSSQKDELAGLLNRLMIIRNLLIVLTSPIQFIIYCSMSEQFRITVRQLFTKRLLFVAQAQATFHGGKRYSLILVDVDSIERRNGGSKRNSRAVVSCEPREPSVKVEYPESGTQERRKMGKVGRQVSFKDRPLDRNRDCPSASIVTKETSPGNGRRLSTVIQEPASPDAVITPLVLDTESDSLWSQPTTSTLVSERPNGDIPEIRIELKECSTSNEALGEEGVEQ</sequence>
<evidence type="ECO:0000256" key="2">
    <source>
        <dbReference type="ARBA" id="ARBA00022692"/>
    </source>
</evidence>
<dbReference type="CDD" id="cd14978">
    <property type="entry name" value="7tmA_FMRFamide_R-like"/>
    <property type="match status" value="1"/>
</dbReference>
<protein>
    <recommendedName>
        <fullName evidence="7">G-protein coupled receptors family 1 profile domain-containing protein</fullName>
    </recommendedName>
</protein>
<dbReference type="InterPro" id="IPR053071">
    <property type="entry name" value="GPCR1-related_rcpt"/>
</dbReference>
<dbReference type="EMBL" id="CATQJA010001020">
    <property type="protein sequence ID" value="CAJ0565277.1"/>
    <property type="molecule type" value="Genomic_DNA"/>
</dbReference>
<feature type="transmembrane region" description="Helical" evidence="6">
    <location>
        <begin position="183"/>
        <end position="208"/>
    </location>
</feature>
<dbReference type="InterPro" id="IPR017452">
    <property type="entry name" value="GPCR_Rhodpsn_7TM"/>
</dbReference>
<dbReference type="SUPFAM" id="SSF81321">
    <property type="entry name" value="Family A G protein-coupled receptor-like"/>
    <property type="match status" value="1"/>
</dbReference>
<dbReference type="PANTHER" id="PTHR47023">
    <property type="entry name" value="SEX PEPTIDE RECEPTOR"/>
    <property type="match status" value="1"/>
</dbReference>
<comment type="caution">
    <text evidence="8">The sequence shown here is derived from an EMBL/GenBank/DDBJ whole genome shotgun (WGS) entry which is preliminary data.</text>
</comment>
<dbReference type="Pfam" id="PF10324">
    <property type="entry name" value="7TM_GPCR_Srw"/>
    <property type="match status" value="1"/>
</dbReference>
<name>A0AA36CB56_9BILA</name>
<dbReference type="Gene3D" id="1.20.1070.10">
    <property type="entry name" value="Rhodopsin 7-helix transmembrane proteins"/>
    <property type="match status" value="1"/>
</dbReference>
<comment type="subcellular location">
    <subcellularLocation>
        <location evidence="1">Membrane</location>
    </subcellularLocation>
</comment>
<keyword evidence="4 6" id="KW-0472">Membrane</keyword>
<feature type="transmembrane region" description="Helical" evidence="6">
    <location>
        <begin position="116"/>
        <end position="138"/>
    </location>
</feature>
<dbReference type="GO" id="GO:0016020">
    <property type="term" value="C:membrane"/>
    <property type="evidence" value="ECO:0007669"/>
    <property type="project" value="UniProtKB-SubCell"/>
</dbReference>
<evidence type="ECO:0000259" key="7">
    <source>
        <dbReference type="PROSITE" id="PS50262"/>
    </source>
</evidence>
<dbReference type="Proteomes" id="UP001177023">
    <property type="component" value="Unassembled WGS sequence"/>
</dbReference>
<feature type="non-terminal residue" evidence="8">
    <location>
        <position position="1"/>
    </location>
</feature>
<keyword evidence="9" id="KW-1185">Reference proteome</keyword>
<dbReference type="PANTHER" id="PTHR47023:SF1">
    <property type="entry name" value="SEX PEPTIDE RECEPTOR"/>
    <property type="match status" value="1"/>
</dbReference>
<evidence type="ECO:0000256" key="5">
    <source>
        <dbReference type="SAM" id="MobiDB-lite"/>
    </source>
</evidence>
<feature type="transmembrane region" description="Helical" evidence="6">
    <location>
        <begin position="228"/>
        <end position="250"/>
    </location>
</feature>
<reference evidence="8" key="1">
    <citation type="submission" date="2023-06" db="EMBL/GenBank/DDBJ databases">
        <authorList>
            <person name="Delattre M."/>
        </authorList>
    </citation>
    <scope>NUCLEOTIDE SEQUENCE</scope>
    <source>
        <strain evidence="8">AF72</strain>
    </source>
</reference>
<evidence type="ECO:0000256" key="3">
    <source>
        <dbReference type="ARBA" id="ARBA00022989"/>
    </source>
</evidence>
<evidence type="ECO:0000256" key="4">
    <source>
        <dbReference type="ARBA" id="ARBA00023136"/>
    </source>
</evidence>
<keyword evidence="2 6" id="KW-0812">Transmembrane</keyword>
<dbReference type="InterPro" id="IPR019427">
    <property type="entry name" value="7TM_GPCR_serpentine_rcpt_Srw"/>
</dbReference>
<keyword evidence="3 6" id="KW-1133">Transmembrane helix</keyword>
<evidence type="ECO:0000313" key="9">
    <source>
        <dbReference type="Proteomes" id="UP001177023"/>
    </source>
</evidence>
<evidence type="ECO:0000313" key="8">
    <source>
        <dbReference type="EMBL" id="CAJ0565277.1"/>
    </source>
</evidence>
<feature type="compositionally biased region" description="Polar residues" evidence="5">
    <location>
        <begin position="355"/>
        <end position="364"/>
    </location>
</feature>
<dbReference type="GO" id="GO:0008528">
    <property type="term" value="F:G protein-coupled peptide receptor activity"/>
    <property type="evidence" value="ECO:0007669"/>
    <property type="project" value="InterPro"/>
</dbReference>
<feature type="transmembrane region" description="Helical" evidence="6">
    <location>
        <begin position="54"/>
        <end position="74"/>
    </location>
</feature>
<evidence type="ECO:0000256" key="1">
    <source>
        <dbReference type="ARBA" id="ARBA00004370"/>
    </source>
</evidence>
<dbReference type="AlphaFoldDB" id="A0AA36CB56"/>